<dbReference type="AlphaFoldDB" id="A0A645CNK4"/>
<dbReference type="InterPro" id="IPR011059">
    <property type="entry name" value="Metal-dep_hydrolase_composite"/>
</dbReference>
<protein>
    <recommendedName>
        <fullName evidence="2">imidazolonepropionase</fullName>
        <ecNumber evidence="2">3.5.2.7</ecNumber>
    </recommendedName>
</protein>
<evidence type="ECO:0000256" key="6">
    <source>
        <dbReference type="ARBA" id="ARBA00022833"/>
    </source>
</evidence>
<feature type="domain" description="Amidohydrolase-related" evidence="8">
    <location>
        <begin position="77"/>
        <end position="286"/>
    </location>
</feature>
<dbReference type="GO" id="GO:0005737">
    <property type="term" value="C:cytoplasm"/>
    <property type="evidence" value="ECO:0007669"/>
    <property type="project" value="InterPro"/>
</dbReference>
<dbReference type="PANTHER" id="PTHR42752:SF1">
    <property type="entry name" value="IMIDAZOLONEPROPIONASE-RELATED"/>
    <property type="match status" value="1"/>
</dbReference>
<accession>A0A645CNK4</accession>
<dbReference type="EMBL" id="VSSQ01028709">
    <property type="protein sequence ID" value="MPM78533.1"/>
    <property type="molecule type" value="Genomic_DNA"/>
</dbReference>
<evidence type="ECO:0000313" key="9">
    <source>
        <dbReference type="EMBL" id="MPM78533.1"/>
    </source>
</evidence>
<evidence type="ECO:0000256" key="7">
    <source>
        <dbReference type="ARBA" id="ARBA00023004"/>
    </source>
</evidence>
<dbReference type="PANTHER" id="PTHR42752">
    <property type="entry name" value="IMIDAZOLONEPROPIONASE"/>
    <property type="match status" value="1"/>
</dbReference>
<dbReference type="GO" id="GO:0050480">
    <property type="term" value="F:imidazolonepropionase activity"/>
    <property type="evidence" value="ECO:0007669"/>
    <property type="project" value="UniProtKB-EC"/>
</dbReference>
<dbReference type="InterPro" id="IPR006680">
    <property type="entry name" value="Amidohydro-rel"/>
</dbReference>
<dbReference type="InterPro" id="IPR005920">
    <property type="entry name" value="HutI"/>
</dbReference>
<dbReference type="NCBIfam" id="TIGR01224">
    <property type="entry name" value="hutI"/>
    <property type="match status" value="1"/>
</dbReference>
<keyword evidence="3" id="KW-0479">Metal-binding</keyword>
<gene>
    <name evidence="9" type="primary">hutI_28</name>
    <name evidence="9" type="ORF">SDC9_125544</name>
</gene>
<dbReference type="SUPFAM" id="SSF51556">
    <property type="entry name" value="Metallo-dependent hydrolases"/>
    <property type="match status" value="1"/>
</dbReference>
<dbReference type="GO" id="GO:0046872">
    <property type="term" value="F:metal ion binding"/>
    <property type="evidence" value="ECO:0007669"/>
    <property type="project" value="UniProtKB-KW"/>
</dbReference>
<comment type="pathway">
    <text evidence="1">Amino-acid degradation.</text>
</comment>
<evidence type="ECO:0000256" key="1">
    <source>
        <dbReference type="ARBA" id="ARBA00005023"/>
    </source>
</evidence>
<keyword evidence="5" id="KW-0369">Histidine metabolism</keyword>
<dbReference type="InterPro" id="IPR032466">
    <property type="entry name" value="Metal_Hydrolase"/>
</dbReference>
<sequence>MFEAARKRVIEVITHGTTALEIKSGYGLTPESEIKILSVIKRLKEHFPIPIRSTFLGAHAIPKHFRDNRQAYIREIIDVMLPQVADEKLADYVDVFCDEGFFTIEETDLILNAASAYGLRPKMHANEMANSGGVQLGIKYHAVSVDHLERIEKAEIDALLASRTMPVALPGASFFLRIPYAPVRQMIDSGLPVVLASDFNPGSSPSGNMQFIMSLACIYGRMLPEEALHAVTVNGAYAMEIQQDYGTICPGKIANLIITKEIPSLAFMPYYYGFSKIDRVIINGELFDPTKY</sequence>
<keyword evidence="6" id="KW-0862">Zinc</keyword>
<evidence type="ECO:0000259" key="8">
    <source>
        <dbReference type="Pfam" id="PF01979"/>
    </source>
</evidence>
<keyword evidence="7" id="KW-0408">Iron</keyword>
<comment type="caution">
    <text evidence="9">The sequence shown here is derived from an EMBL/GenBank/DDBJ whole genome shotgun (WGS) entry which is preliminary data.</text>
</comment>
<dbReference type="Pfam" id="PF01979">
    <property type="entry name" value="Amidohydro_1"/>
    <property type="match status" value="1"/>
</dbReference>
<dbReference type="GO" id="GO:0019556">
    <property type="term" value="P:L-histidine catabolic process to glutamate and formamide"/>
    <property type="evidence" value="ECO:0007669"/>
    <property type="project" value="InterPro"/>
</dbReference>
<dbReference type="Gene3D" id="3.20.20.140">
    <property type="entry name" value="Metal-dependent hydrolases"/>
    <property type="match status" value="1"/>
</dbReference>
<evidence type="ECO:0000256" key="5">
    <source>
        <dbReference type="ARBA" id="ARBA00022808"/>
    </source>
</evidence>
<dbReference type="Gene3D" id="2.30.40.10">
    <property type="entry name" value="Urease, subunit C, domain 1"/>
    <property type="match status" value="1"/>
</dbReference>
<evidence type="ECO:0000256" key="3">
    <source>
        <dbReference type="ARBA" id="ARBA00022723"/>
    </source>
</evidence>
<name>A0A645CNK4_9ZZZZ</name>
<evidence type="ECO:0000256" key="4">
    <source>
        <dbReference type="ARBA" id="ARBA00022801"/>
    </source>
</evidence>
<reference evidence="9" key="1">
    <citation type="submission" date="2019-08" db="EMBL/GenBank/DDBJ databases">
        <authorList>
            <person name="Kucharzyk K."/>
            <person name="Murdoch R.W."/>
            <person name="Higgins S."/>
            <person name="Loffler F."/>
        </authorList>
    </citation>
    <scope>NUCLEOTIDE SEQUENCE</scope>
</reference>
<dbReference type="EC" id="3.5.2.7" evidence="2"/>
<proteinExistence type="predicted"/>
<evidence type="ECO:0000256" key="2">
    <source>
        <dbReference type="ARBA" id="ARBA00012864"/>
    </source>
</evidence>
<keyword evidence="4 9" id="KW-0378">Hydrolase</keyword>
<organism evidence="9">
    <name type="scientific">bioreactor metagenome</name>
    <dbReference type="NCBI Taxonomy" id="1076179"/>
    <lineage>
        <taxon>unclassified sequences</taxon>
        <taxon>metagenomes</taxon>
        <taxon>ecological metagenomes</taxon>
    </lineage>
</organism>